<dbReference type="PANTHER" id="PTHR42924:SF3">
    <property type="entry name" value="POLYMERASE_HISTIDINOL PHOSPHATASE N-TERMINAL DOMAIN-CONTAINING PROTEIN"/>
    <property type="match status" value="1"/>
</dbReference>
<organism evidence="2 3">
    <name type="scientific">Sedimenticola thiotaurini</name>
    <dbReference type="NCBI Taxonomy" id="1543721"/>
    <lineage>
        <taxon>Bacteria</taxon>
        <taxon>Pseudomonadati</taxon>
        <taxon>Pseudomonadota</taxon>
        <taxon>Gammaproteobacteria</taxon>
        <taxon>Chromatiales</taxon>
        <taxon>Sedimenticolaceae</taxon>
        <taxon>Sedimenticola</taxon>
    </lineage>
</organism>
<evidence type="ECO:0000259" key="1">
    <source>
        <dbReference type="SMART" id="SM00481"/>
    </source>
</evidence>
<dbReference type="AlphaFoldDB" id="A0A558D1R5"/>
<feature type="domain" description="Polymerase/histidinol phosphatase N-terminal" evidence="1">
    <location>
        <begin position="5"/>
        <end position="70"/>
    </location>
</feature>
<dbReference type="GO" id="GO:0004534">
    <property type="term" value="F:5'-3' RNA exonuclease activity"/>
    <property type="evidence" value="ECO:0007669"/>
    <property type="project" value="TreeGrafter"/>
</dbReference>
<evidence type="ECO:0000313" key="3">
    <source>
        <dbReference type="Proteomes" id="UP000317355"/>
    </source>
</evidence>
<dbReference type="SMART" id="SM00481">
    <property type="entry name" value="POLIIIAc"/>
    <property type="match status" value="1"/>
</dbReference>
<dbReference type="InterPro" id="IPR004013">
    <property type="entry name" value="PHP_dom"/>
</dbReference>
<accession>A0A558D1R5</accession>
<dbReference type="Pfam" id="PF02811">
    <property type="entry name" value="PHP"/>
    <property type="match status" value="1"/>
</dbReference>
<gene>
    <name evidence="2" type="ORF">FHK82_09080</name>
</gene>
<name>A0A558D1R5_9GAMM</name>
<dbReference type="GO" id="GO:0035312">
    <property type="term" value="F:5'-3' DNA exonuclease activity"/>
    <property type="evidence" value="ECO:0007669"/>
    <property type="project" value="TreeGrafter"/>
</dbReference>
<reference evidence="2 3" key="1">
    <citation type="submission" date="2019-07" db="EMBL/GenBank/DDBJ databases">
        <title>The pathways for chlorine oxyanion respiration interact through the shared metabolite chlorate.</title>
        <authorList>
            <person name="Barnum T.P."/>
            <person name="Cheng Y."/>
            <person name="Hill K.A."/>
            <person name="Lucas L.N."/>
            <person name="Carlson H.K."/>
            <person name="Coates J.D."/>
        </authorList>
    </citation>
    <scope>NUCLEOTIDE SEQUENCE [LARGE SCALE GENOMIC DNA]</scope>
    <source>
        <strain evidence="2">BK-3</strain>
    </source>
</reference>
<dbReference type="InterPro" id="IPR003141">
    <property type="entry name" value="Pol/His_phosphatase_N"/>
</dbReference>
<dbReference type="InterPro" id="IPR016195">
    <property type="entry name" value="Pol/histidinol_Pase-like"/>
</dbReference>
<dbReference type="InterPro" id="IPR052018">
    <property type="entry name" value="PHP_domain"/>
</dbReference>
<proteinExistence type="predicted"/>
<sequence>MTVLYDLHTHSTASDGTLTPTALVACAAEAGVDVLALTDHDTTEGLAEAASAAQEKGIRFITGVEISVTWGGQVVHIVGLGFDPADSTLQAGLARLREFRNWRAQEIGIRLAKHQITGAYEGAKALSNGRLISRSHFARFLVANGYAPDMRKVFKQFLTQGKPGHVAGEWADLAQAVSWIKEAGGQSVIAHPARYSMTRTKLRRLIGEFQEAGGDALEVVSSSHSKDEVFTMARHAKDFSLMGSAGSDYHGPETPWANLGRLSALPDLVIPIWRNWSVETEAEPV</sequence>
<dbReference type="Gene3D" id="3.20.20.140">
    <property type="entry name" value="Metal-dependent hydrolases"/>
    <property type="match status" value="1"/>
</dbReference>
<evidence type="ECO:0000313" key="2">
    <source>
        <dbReference type="EMBL" id="TVT54964.1"/>
    </source>
</evidence>
<dbReference type="SUPFAM" id="SSF89550">
    <property type="entry name" value="PHP domain-like"/>
    <property type="match status" value="1"/>
</dbReference>
<dbReference type="STRING" id="1543721.AAY24_05010"/>
<protein>
    <submittedName>
        <fullName evidence="2">PHP domain-containing protein</fullName>
    </submittedName>
</protein>
<dbReference type="Gene3D" id="1.10.150.650">
    <property type="match status" value="1"/>
</dbReference>
<comment type="caution">
    <text evidence="2">The sequence shown here is derived from an EMBL/GenBank/DDBJ whole genome shotgun (WGS) entry which is preliminary data.</text>
</comment>
<dbReference type="EMBL" id="VMRY01000038">
    <property type="protein sequence ID" value="TVT54964.1"/>
    <property type="molecule type" value="Genomic_DNA"/>
</dbReference>
<dbReference type="PANTHER" id="PTHR42924">
    <property type="entry name" value="EXONUCLEASE"/>
    <property type="match status" value="1"/>
</dbReference>
<dbReference type="CDD" id="cd07438">
    <property type="entry name" value="PHP_HisPPase_AMP"/>
    <property type="match status" value="1"/>
</dbReference>
<dbReference type="Proteomes" id="UP000317355">
    <property type="component" value="Unassembled WGS sequence"/>
</dbReference>